<dbReference type="PROSITE" id="PS50294">
    <property type="entry name" value="WD_REPEATS_REGION"/>
    <property type="match status" value="12"/>
</dbReference>
<dbReference type="InterPro" id="IPR020472">
    <property type="entry name" value="WD40_PAC1"/>
</dbReference>
<dbReference type="InterPro" id="IPR036322">
    <property type="entry name" value="WD40_repeat_dom_sf"/>
</dbReference>
<feature type="repeat" description="WD" evidence="3">
    <location>
        <begin position="849"/>
        <end position="883"/>
    </location>
</feature>
<dbReference type="AlphaFoldDB" id="A0A2H3EUD6"/>
<reference evidence="6" key="1">
    <citation type="journal article" date="2017" name="Nat. Ecol. Evol.">
        <title>Genome expansion and lineage-specific genetic innovations in the forest pathogenic fungi Armillaria.</title>
        <authorList>
            <person name="Sipos G."/>
            <person name="Prasanna A.N."/>
            <person name="Walter M.C."/>
            <person name="O'Connor E."/>
            <person name="Balint B."/>
            <person name="Krizsan K."/>
            <person name="Kiss B."/>
            <person name="Hess J."/>
            <person name="Varga T."/>
            <person name="Slot J."/>
            <person name="Riley R."/>
            <person name="Boka B."/>
            <person name="Rigling D."/>
            <person name="Barry K."/>
            <person name="Lee J."/>
            <person name="Mihaltcheva S."/>
            <person name="LaButti K."/>
            <person name="Lipzen A."/>
            <person name="Waldron R."/>
            <person name="Moloney N.M."/>
            <person name="Sperisen C."/>
            <person name="Kredics L."/>
            <person name="Vagvoelgyi C."/>
            <person name="Patrignani A."/>
            <person name="Fitzpatrick D."/>
            <person name="Nagy I."/>
            <person name="Doyle S."/>
            <person name="Anderson J.B."/>
            <person name="Grigoriev I.V."/>
            <person name="Gueldener U."/>
            <person name="Muensterkoetter M."/>
            <person name="Nagy L.G."/>
        </authorList>
    </citation>
    <scope>NUCLEOTIDE SEQUENCE [LARGE SCALE GENOMIC DNA]</scope>
    <source>
        <strain evidence="6">Ar21-2</strain>
    </source>
</reference>
<dbReference type="PANTHER" id="PTHR19879:SF9">
    <property type="entry name" value="TRANSCRIPTION INITIATION FACTOR TFIID SUBUNIT 5"/>
    <property type="match status" value="1"/>
</dbReference>
<dbReference type="SUPFAM" id="SSF50978">
    <property type="entry name" value="WD40 repeat-like"/>
    <property type="match status" value="2"/>
</dbReference>
<dbReference type="SMART" id="SM00320">
    <property type="entry name" value="WD40"/>
    <property type="match status" value="14"/>
</dbReference>
<dbReference type="OMA" id="RIWINEQ"/>
<evidence type="ECO:0000256" key="1">
    <source>
        <dbReference type="ARBA" id="ARBA00022574"/>
    </source>
</evidence>
<dbReference type="CDD" id="cd00200">
    <property type="entry name" value="WD40"/>
    <property type="match status" value="2"/>
</dbReference>
<feature type="repeat" description="WD" evidence="3">
    <location>
        <begin position="1102"/>
        <end position="1143"/>
    </location>
</feature>
<dbReference type="Gene3D" id="3.40.50.300">
    <property type="entry name" value="P-loop containing nucleotide triphosphate hydrolases"/>
    <property type="match status" value="1"/>
</dbReference>
<dbReference type="Proteomes" id="UP000217790">
    <property type="component" value="Unassembled WGS sequence"/>
</dbReference>
<evidence type="ECO:0000313" key="5">
    <source>
        <dbReference type="EMBL" id="PBL02247.1"/>
    </source>
</evidence>
<feature type="repeat" description="WD" evidence="3">
    <location>
        <begin position="764"/>
        <end position="805"/>
    </location>
</feature>
<keyword evidence="6" id="KW-1185">Reference proteome</keyword>
<name>A0A2H3EUD6_ARMGA</name>
<dbReference type="PRINTS" id="PR00320">
    <property type="entry name" value="GPROTEINBRPT"/>
</dbReference>
<feature type="repeat" description="WD" evidence="3">
    <location>
        <begin position="900"/>
        <end position="932"/>
    </location>
</feature>
<gene>
    <name evidence="5" type="ORF">ARMGADRAFT_954462</name>
</gene>
<dbReference type="InterPro" id="IPR001680">
    <property type="entry name" value="WD40_rpt"/>
</dbReference>
<feature type="repeat" description="WD" evidence="3">
    <location>
        <begin position="721"/>
        <end position="762"/>
    </location>
</feature>
<dbReference type="InterPro" id="IPR027417">
    <property type="entry name" value="P-loop_NTPase"/>
</dbReference>
<evidence type="ECO:0000259" key="4">
    <source>
        <dbReference type="Pfam" id="PF24883"/>
    </source>
</evidence>
<keyword evidence="2" id="KW-0677">Repeat</keyword>
<dbReference type="PANTHER" id="PTHR19879">
    <property type="entry name" value="TRANSCRIPTION INITIATION FACTOR TFIID"/>
    <property type="match status" value="1"/>
</dbReference>
<evidence type="ECO:0000313" key="6">
    <source>
        <dbReference type="Proteomes" id="UP000217790"/>
    </source>
</evidence>
<organism evidence="5 6">
    <name type="scientific">Armillaria gallica</name>
    <name type="common">Bulbous honey fungus</name>
    <name type="synonym">Armillaria bulbosa</name>
    <dbReference type="NCBI Taxonomy" id="47427"/>
    <lineage>
        <taxon>Eukaryota</taxon>
        <taxon>Fungi</taxon>
        <taxon>Dikarya</taxon>
        <taxon>Basidiomycota</taxon>
        <taxon>Agaricomycotina</taxon>
        <taxon>Agaricomycetes</taxon>
        <taxon>Agaricomycetidae</taxon>
        <taxon>Agaricales</taxon>
        <taxon>Marasmiineae</taxon>
        <taxon>Physalacriaceae</taxon>
        <taxon>Armillaria</taxon>
    </lineage>
</organism>
<dbReference type="PROSITE" id="PS00678">
    <property type="entry name" value="WD_REPEATS_1"/>
    <property type="match status" value="7"/>
</dbReference>
<dbReference type="Pfam" id="PF24883">
    <property type="entry name" value="NPHP3_N"/>
    <property type="match status" value="1"/>
</dbReference>
<evidence type="ECO:0000256" key="3">
    <source>
        <dbReference type="PROSITE-ProRule" id="PRU00221"/>
    </source>
</evidence>
<keyword evidence="1 3" id="KW-0853">WD repeat</keyword>
<sequence length="1268" mass="139708">MQGRKFIDETLQKLRRVELSDIDCQEPDVCMDGTRVKLLEDLETWSKDRHTPPIFWLDGMAGTGKSAIARTFCRHLQKVKRLAGSFFCSRRGSADEADANRILPTLAASFAIHNEGYRTDLVSSLEKDPMLMRPNIQVQRDRLFNGIGNVIFPNDLPMIFVIDAIDECSNEKDVHELLLHLIDIFTSSHSIKLLVCARPEQHIQAPLNHEYKNRQVFHLHKIERDLIDEDISHFLCERLKAARLDHEALGIPFPVDWPSSTDLRRLTKLSGGLFIFAATAVIYIQEGPRDRLQEILGYHGPDESDHAKPLDDIYKYILTKAFDKQSKKEKLDTMRILTTLLTLRDRLSIPLVCKLIGGSVDPTRLRTLLSRLHAVVQVPHDDTGVLSTFHASFGDFLTSPDRAKGLYINLSSGHEKLLSSCTDIMTDVLHFDMCKVASSFLRNSEQPLAEIPTLVRYACLNWPYHAVDRPDTPHSIRQFEDAIVSKFLYWLEVLSACRKADLASILIITALKARQRLKFSRRLVLFLQDANSFVVSYREAIESSIPHIYLSAIPSCLASSLMNVSREVAPLVSYIPQLHILEATGQRGVPLVLRGHSAGVNTVAISEDSTLVISGSDDMTIRVWDAKTGRLVMDPLVGHTEWVASIAFSKYDSRIVSGADDKTIRVWDAKTGKTLLGPLEGHSDMINYIAISPDGTCIASGSDDNTIRLWDAETGDSVMELKGHENWVRCIAFSPDGKRFVSSSHDKTIRIWDAKSGTIIGAPMEEHTDMVNTVVFSPVEQKIFSGSHDGTICVWDANTGRLLKSMHCHNDFIRSIACSPDGSMIVSGSYDKTIRLWDTGTGQPLTGPLQGHSDRVNSVAFALDGTVIASGSDDGTVCLWDVDKILASYKAGDGSGSTFSVSFSSDGKTVMSGSDDKVIRTWDSQTGELKAQTPGGNGHIVHSIAMSLDHRNIVVGSHEMIHVWDVQEGRFATEPLGGHSGCVRAIAFSADATQFASGSEDMTIRIWTVQTGNSTMTLRGHTSPVVSIAFSSDNLRIASGSDTEVFIWSARTGDIVAGPLVGQSGISAIAFSPDGSRIVHGADDNMLHVRSAQDGNPLLRPLMGHDGPISSLAFSSNGTKIVSGSSDHTVRVWNADNGEPVFGPFHGHHHVIRSVTFSPDGGRVASCSGKETIRIWDLVDAARPYDDSVRTNRLPVLNLKYVSLPKESGWVKGSRGELVMWIPPEYRPYLQLPPCRVLIDETKVTADFSACGDAYGMGWMGCFKGKTS</sequence>
<dbReference type="Pfam" id="PF00400">
    <property type="entry name" value="WD40"/>
    <property type="match status" value="13"/>
</dbReference>
<accession>A0A2H3EUD6</accession>
<dbReference type="Gene3D" id="2.130.10.10">
    <property type="entry name" value="YVTN repeat-like/Quinoprotein amine dehydrogenase"/>
    <property type="match status" value="4"/>
</dbReference>
<feature type="repeat" description="WD" evidence="3">
    <location>
        <begin position="1145"/>
        <end position="1178"/>
    </location>
</feature>
<protein>
    <submittedName>
        <fullName evidence="5">WD40 repeat-like protein</fullName>
    </submittedName>
</protein>
<dbReference type="OrthoDB" id="538223at2759"/>
<dbReference type="InterPro" id="IPR015943">
    <property type="entry name" value="WD40/YVTN_repeat-like_dom_sf"/>
</dbReference>
<dbReference type="PROSITE" id="PS50082">
    <property type="entry name" value="WD_REPEATS_2"/>
    <property type="match status" value="12"/>
</dbReference>
<feature type="repeat" description="WD" evidence="3">
    <location>
        <begin position="679"/>
        <end position="720"/>
    </location>
</feature>
<dbReference type="InParanoid" id="A0A2H3EUD6"/>
<dbReference type="EMBL" id="KZ293645">
    <property type="protein sequence ID" value="PBL02247.1"/>
    <property type="molecule type" value="Genomic_DNA"/>
</dbReference>
<feature type="repeat" description="WD" evidence="3">
    <location>
        <begin position="593"/>
        <end position="634"/>
    </location>
</feature>
<evidence type="ECO:0000256" key="2">
    <source>
        <dbReference type="ARBA" id="ARBA00022737"/>
    </source>
</evidence>
<dbReference type="InterPro" id="IPR019775">
    <property type="entry name" value="WD40_repeat_CS"/>
</dbReference>
<feature type="repeat" description="WD" evidence="3">
    <location>
        <begin position="976"/>
        <end position="1017"/>
    </location>
</feature>
<dbReference type="InterPro" id="IPR056884">
    <property type="entry name" value="NPHP3-like_N"/>
</dbReference>
<feature type="repeat" description="WD" evidence="3">
    <location>
        <begin position="636"/>
        <end position="677"/>
    </location>
</feature>
<feature type="repeat" description="WD" evidence="3">
    <location>
        <begin position="806"/>
        <end position="847"/>
    </location>
</feature>
<dbReference type="SUPFAM" id="SSF52540">
    <property type="entry name" value="P-loop containing nucleoside triphosphate hydrolases"/>
    <property type="match status" value="1"/>
</dbReference>
<feature type="repeat" description="WD" evidence="3">
    <location>
        <begin position="1018"/>
        <end position="1058"/>
    </location>
</feature>
<feature type="domain" description="Nephrocystin 3-like N-terminal" evidence="4">
    <location>
        <begin position="40"/>
        <end position="198"/>
    </location>
</feature>
<proteinExistence type="predicted"/>
<dbReference type="STRING" id="47427.A0A2H3EUD6"/>